<name>W4LFF2_ENTF1</name>
<feature type="compositionally biased region" description="Low complexity" evidence="1">
    <location>
        <begin position="55"/>
        <end position="66"/>
    </location>
</feature>
<feature type="region of interest" description="Disordered" evidence="1">
    <location>
        <begin position="53"/>
        <end position="86"/>
    </location>
</feature>
<evidence type="ECO:0000256" key="1">
    <source>
        <dbReference type="SAM" id="MobiDB-lite"/>
    </source>
</evidence>
<proteinExistence type="predicted"/>
<dbReference type="AlphaFoldDB" id="W4LFF2"/>
<dbReference type="HOGENOM" id="CLU_2492072_0_0_7"/>
<organism evidence="2 3">
    <name type="scientific">Entotheonella factor</name>
    <dbReference type="NCBI Taxonomy" id="1429438"/>
    <lineage>
        <taxon>Bacteria</taxon>
        <taxon>Pseudomonadati</taxon>
        <taxon>Nitrospinota/Tectimicrobiota group</taxon>
        <taxon>Candidatus Tectimicrobiota</taxon>
        <taxon>Candidatus Entotheonellia</taxon>
        <taxon>Candidatus Entotheonellales</taxon>
        <taxon>Candidatus Entotheonellaceae</taxon>
        <taxon>Candidatus Entotheonella</taxon>
    </lineage>
</organism>
<protein>
    <submittedName>
        <fullName evidence="2">Uncharacterized protein</fullName>
    </submittedName>
</protein>
<comment type="caution">
    <text evidence="2">The sequence shown here is derived from an EMBL/GenBank/DDBJ whole genome shotgun (WGS) entry which is preliminary data.</text>
</comment>
<accession>W4LFF2</accession>
<keyword evidence="3" id="KW-1185">Reference proteome</keyword>
<gene>
    <name evidence="2" type="ORF">ETSY1_25735</name>
</gene>
<reference evidence="2 3" key="1">
    <citation type="journal article" date="2014" name="Nature">
        <title>An environmental bacterial taxon with a large and distinct metabolic repertoire.</title>
        <authorList>
            <person name="Wilson M.C."/>
            <person name="Mori T."/>
            <person name="Ruckert C."/>
            <person name="Uria A.R."/>
            <person name="Helf M.J."/>
            <person name="Takada K."/>
            <person name="Gernert C."/>
            <person name="Steffens U.A."/>
            <person name="Heycke N."/>
            <person name="Schmitt S."/>
            <person name="Rinke C."/>
            <person name="Helfrich E.J."/>
            <person name="Brachmann A.O."/>
            <person name="Gurgui C."/>
            <person name="Wakimoto T."/>
            <person name="Kracht M."/>
            <person name="Crusemann M."/>
            <person name="Hentschel U."/>
            <person name="Abe I."/>
            <person name="Matsunaga S."/>
            <person name="Kalinowski J."/>
            <person name="Takeyama H."/>
            <person name="Piel J."/>
        </authorList>
    </citation>
    <scope>NUCLEOTIDE SEQUENCE [LARGE SCALE GENOMIC DNA]</scope>
    <source>
        <strain evidence="3">TSY1</strain>
    </source>
</reference>
<sequence>MVATVDNHQPYMAFLSKLTQLLSDYSIEEISALWHQAQVDDSKAADVMAVTPKPAGGAQSQAEAIGIAGGGGHDPGVRRRSVSGFS</sequence>
<evidence type="ECO:0000313" key="3">
    <source>
        <dbReference type="Proteomes" id="UP000019141"/>
    </source>
</evidence>
<evidence type="ECO:0000313" key="2">
    <source>
        <dbReference type="EMBL" id="ETW96644.1"/>
    </source>
</evidence>
<dbReference type="Proteomes" id="UP000019141">
    <property type="component" value="Unassembled WGS sequence"/>
</dbReference>
<dbReference type="EMBL" id="AZHW01000761">
    <property type="protein sequence ID" value="ETW96644.1"/>
    <property type="molecule type" value="Genomic_DNA"/>
</dbReference>